<evidence type="ECO:0000313" key="4">
    <source>
        <dbReference type="Proteomes" id="UP000326396"/>
    </source>
</evidence>
<dbReference type="OrthoDB" id="2747330at2759"/>
<dbReference type="EMBL" id="SZYD01000008">
    <property type="protein sequence ID" value="KAD5508208.1"/>
    <property type="molecule type" value="Genomic_DNA"/>
</dbReference>
<sequence>MSGESSRGCSDNGCDDGGRRKLHHDMYDWFQLDEIRRTPSDLAEFWCCVREQCASLDISACRSNQCLYQVSYVDRSFTVGNFVMETVGAMVEVKGL</sequence>
<evidence type="ECO:0000313" key="3">
    <source>
        <dbReference type="EMBL" id="KAD5508208.1"/>
    </source>
</evidence>
<reference evidence="3 4" key="1">
    <citation type="submission" date="2019-05" db="EMBL/GenBank/DDBJ databases">
        <title>Mikania micrantha, genome provides insights into the molecular mechanism of rapid growth.</title>
        <authorList>
            <person name="Liu B."/>
        </authorList>
    </citation>
    <scope>NUCLEOTIDE SEQUENCE [LARGE SCALE GENOMIC DNA]</scope>
    <source>
        <strain evidence="3">NLD-2019</strain>
        <tissue evidence="3">Leaf</tissue>
    </source>
</reference>
<feature type="region of interest" description="Disordered" evidence="1">
    <location>
        <begin position="1"/>
        <end position="20"/>
    </location>
</feature>
<name>A0A5N6NYL6_9ASTR</name>
<dbReference type="AlphaFoldDB" id="A0A5N6NYL6"/>
<keyword evidence="4" id="KW-1185">Reference proteome</keyword>
<dbReference type="Proteomes" id="UP000326396">
    <property type="component" value="Linkage Group LG16"/>
</dbReference>
<organism evidence="3 4">
    <name type="scientific">Mikania micrantha</name>
    <name type="common">bitter vine</name>
    <dbReference type="NCBI Taxonomy" id="192012"/>
    <lineage>
        <taxon>Eukaryota</taxon>
        <taxon>Viridiplantae</taxon>
        <taxon>Streptophyta</taxon>
        <taxon>Embryophyta</taxon>
        <taxon>Tracheophyta</taxon>
        <taxon>Spermatophyta</taxon>
        <taxon>Magnoliopsida</taxon>
        <taxon>eudicotyledons</taxon>
        <taxon>Gunneridae</taxon>
        <taxon>Pentapetalae</taxon>
        <taxon>asterids</taxon>
        <taxon>campanulids</taxon>
        <taxon>Asterales</taxon>
        <taxon>Asteraceae</taxon>
        <taxon>Asteroideae</taxon>
        <taxon>Heliantheae alliance</taxon>
        <taxon>Eupatorieae</taxon>
        <taxon>Mikania</taxon>
    </lineage>
</organism>
<proteinExistence type="predicted"/>
<protein>
    <submittedName>
        <fullName evidence="3">Uncharacterized protein</fullName>
    </submittedName>
</protein>
<accession>A0A5N6NYL6</accession>
<evidence type="ECO:0000256" key="1">
    <source>
        <dbReference type="SAM" id="MobiDB-lite"/>
    </source>
</evidence>
<comment type="caution">
    <text evidence="3">The sequence shown here is derived from an EMBL/GenBank/DDBJ whole genome shotgun (WGS) entry which is preliminary data.</text>
</comment>
<evidence type="ECO:0000313" key="2">
    <source>
        <dbReference type="EMBL" id="KAD5507462.1"/>
    </source>
</evidence>
<gene>
    <name evidence="2" type="ORF">E3N88_15165</name>
    <name evidence="3" type="ORF">E3N88_15911</name>
</gene>
<dbReference type="EMBL" id="SZYD01000008">
    <property type="protein sequence ID" value="KAD5507462.1"/>
    <property type="molecule type" value="Genomic_DNA"/>
</dbReference>